<sequence length="534" mass="59599">MATNSWIVGLGLITLFILWIARRSYSSRGLVEQLCGPKCTSWLYGHMPELLLSEEYGHHEFQWQEKYGQVYPIQGCLGGSFPLRSLLRFRVYPLVQESRLVISDPSALKYIMSSGIFVLGPSHEKVVKVLFGRGNVFLARGGDHRRLRSGMNPSFSSSRIRTLLPIIRDTATKLIDRWEALGFPGNTVDVSAILNDATLDLMGNAILEHNFNALDGQSELATVQRRMLDLLSSPTKVAQLADAALPYVPDIVLRYTFALPIPTIRIFQKYKKLTDELSLRLLSEKQTRQAPGKSQDFISSCSSGNEGRDDDGLGVHLRTILVAGQDTTGGTVGWVLYKLAEMTDFQQQLREEIRLTNPTEQTDYNTMPLLNSIINEVLRMYPSVPLADRVAKEDCFLPLSQPINTKTGAKVSEIMIKKGQCLYVAIAAYQRIASIWGSDAHEFRPSRWLEEKPCKGQALGPYASLLTFFGGPAVCVGWRLGILEIQVFVVALLEKYVLSLPAGEGRVRARLSVTLVSETLDGKRQIPIHIERVT</sequence>
<keyword evidence="10 13" id="KW-0408">Iron</keyword>
<keyword evidence="15" id="KW-1185">Reference proteome</keyword>
<protein>
    <submittedName>
        <fullName evidence="14">Cytochrome P450</fullName>
    </submittedName>
</protein>
<evidence type="ECO:0000313" key="15">
    <source>
        <dbReference type="Proteomes" id="UP000620124"/>
    </source>
</evidence>
<keyword evidence="6" id="KW-0812">Transmembrane</keyword>
<dbReference type="Gene3D" id="1.10.630.10">
    <property type="entry name" value="Cytochrome P450"/>
    <property type="match status" value="1"/>
</dbReference>
<name>A0A8H6YQU7_9AGAR</name>
<evidence type="ECO:0000256" key="1">
    <source>
        <dbReference type="ARBA" id="ARBA00001971"/>
    </source>
</evidence>
<keyword evidence="12" id="KW-0472">Membrane</keyword>
<evidence type="ECO:0000313" key="14">
    <source>
        <dbReference type="EMBL" id="KAF7363187.1"/>
    </source>
</evidence>
<comment type="pathway">
    <text evidence="3">Secondary metabolite biosynthesis; terpenoid biosynthesis.</text>
</comment>
<proteinExistence type="inferred from homology"/>
<comment type="similarity">
    <text evidence="4">Belongs to the cytochrome P450 family.</text>
</comment>
<dbReference type="InterPro" id="IPR002401">
    <property type="entry name" value="Cyt_P450_E_grp-I"/>
</dbReference>
<evidence type="ECO:0000256" key="11">
    <source>
        <dbReference type="ARBA" id="ARBA00023033"/>
    </source>
</evidence>
<dbReference type="InterPro" id="IPR036396">
    <property type="entry name" value="Cyt_P450_sf"/>
</dbReference>
<keyword evidence="7 13" id="KW-0479">Metal-binding</keyword>
<evidence type="ECO:0000256" key="8">
    <source>
        <dbReference type="ARBA" id="ARBA00022989"/>
    </source>
</evidence>
<keyword evidence="9" id="KW-0560">Oxidoreductase</keyword>
<dbReference type="GO" id="GO:0016020">
    <property type="term" value="C:membrane"/>
    <property type="evidence" value="ECO:0007669"/>
    <property type="project" value="UniProtKB-SubCell"/>
</dbReference>
<keyword evidence="11" id="KW-0503">Monooxygenase</keyword>
<evidence type="ECO:0000256" key="5">
    <source>
        <dbReference type="ARBA" id="ARBA00022617"/>
    </source>
</evidence>
<dbReference type="GO" id="GO:0020037">
    <property type="term" value="F:heme binding"/>
    <property type="evidence" value="ECO:0007669"/>
    <property type="project" value="InterPro"/>
</dbReference>
<dbReference type="PRINTS" id="PR00385">
    <property type="entry name" value="P450"/>
</dbReference>
<comment type="cofactor">
    <cofactor evidence="1 13">
        <name>heme</name>
        <dbReference type="ChEBI" id="CHEBI:30413"/>
    </cofactor>
</comment>
<dbReference type="PANTHER" id="PTHR24305">
    <property type="entry name" value="CYTOCHROME P450"/>
    <property type="match status" value="1"/>
</dbReference>
<accession>A0A8H6YQU7</accession>
<dbReference type="InterPro" id="IPR001128">
    <property type="entry name" value="Cyt_P450"/>
</dbReference>
<dbReference type="InterPro" id="IPR050121">
    <property type="entry name" value="Cytochrome_P450_monoxygenase"/>
</dbReference>
<evidence type="ECO:0000256" key="6">
    <source>
        <dbReference type="ARBA" id="ARBA00022692"/>
    </source>
</evidence>
<dbReference type="SUPFAM" id="SSF48264">
    <property type="entry name" value="Cytochrome P450"/>
    <property type="match status" value="1"/>
</dbReference>
<evidence type="ECO:0000256" key="4">
    <source>
        <dbReference type="ARBA" id="ARBA00010617"/>
    </source>
</evidence>
<dbReference type="Pfam" id="PF00067">
    <property type="entry name" value="p450"/>
    <property type="match status" value="1"/>
</dbReference>
<reference evidence="14" key="1">
    <citation type="submission" date="2020-05" db="EMBL/GenBank/DDBJ databases">
        <title>Mycena genomes resolve the evolution of fungal bioluminescence.</title>
        <authorList>
            <person name="Tsai I.J."/>
        </authorList>
    </citation>
    <scope>NUCLEOTIDE SEQUENCE</scope>
    <source>
        <strain evidence="14">CCC161011</strain>
    </source>
</reference>
<evidence type="ECO:0000256" key="3">
    <source>
        <dbReference type="ARBA" id="ARBA00004721"/>
    </source>
</evidence>
<evidence type="ECO:0000256" key="10">
    <source>
        <dbReference type="ARBA" id="ARBA00023004"/>
    </source>
</evidence>
<gene>
    <name evidence="14" type="ORF">MVEN_00671300</name>
</gene>
<evidence type="ECO:0000256" key="2">
    <source>
        <dbReference type="ARBA" id="ARBA00004370"/>
    </source>
</evidence>
<dbReference type="GO" id="GO:0005506">
    <property type="term" value="F:iron ion binding"/>
    <property type="evidence" value="ECO:0007669"/>
    <property type="project" value="InterPro"/>
</dbReference>
<dbReference type="GO" id="GO:0004497">
    <property type="term" value="F:monooxygenase activity"/>
    <property type="evidence" value="ECO:0007669"/>
    <property type="project" value="UniProtKB-KW"/>
</dbReference>
<dbReference type="Proteomes" id="UP000620124">
    <property type="component" value="Unassembled WGS sequence"/>
</dbReference>
<evidence type="ECO:0000256" key="13">
    <source>
        <dbReference type="PIRSR" id="PIRSR602401-1"/>
    </source>
</evidence>
<evidence type="ECO:0000256" key="12">
    <source>
        <dbReference type="ARBA" id="ARBA00023136"/>
    </source>
</evidence>
<keyword evidence="8" id="KW-1133">Transmembrane helix</keyword>
<organism evidence="14 15">
    <name type="scientific">Mycena venus</name>
    <dbReference type="NCBI Taxonomy" id="2733690"/>
    <lineage>
        <taxon>Eukaryota</taxon>
        <taxon>Fungi</taxon>
        <taxon>Dikarya</taxon>
        <taxon>Basidiomycota</taxon>
        <taxon>Agaricomycotina</taxon>
        <taxon>Agaricomycetes</taxon>
        <taxon>Agaricomycetidae</taxon>
        <taxon>Agaricales</taxon>
        <taxon>Marasmiineae</taxon>
        <taxon>Mycenaceae</taxon>
        <taxon>Mycena</taxon>
    </lineage>
</organism>
<evidence type="ECO:0000256" key="7">
    <source>
        <dbReference type="ARBA" id="ARBA00022723"/>
    </source>
</evidence>
<dbReference type="EMBL" id="JACAZI010000004">
    <property type="protein sequence ID" value="KAF7363187.1"/>
    <property type="molecule type" value="Genomic_DNA"/>
</dbReference>
<dbReference type="PRINTS" id="PR00463">
    <property type="entry name" value="EP450I"/>
</dbReference>
<dbReference type="GO" id="GO:0016705">
    <property type="term" value="F:oxidoreductase activity, acting on paired donors, with incorporation or reduction of molecular oxygen"/>
    <property type="evidence" value="ECO:0007669"/>
    <property type="project" value="InterPro"/>
</dbReference>
<keyword evidence="5 13" id="KW-0349">Heme</keyword>
<dbReference type="AlphaFoldDB" id="A0A8H6YQU7"/>
<evidence type="ECO:0000256" key="9">
    <source>
        <dbReference type="ARBA" id="ARBA00023002"/>
    </source>
</evidence>
<comment type="caution">
    <text evidence="14">The sequence shown here is derived from an EMBL/GenBank/DDBJ whole genome shotgun (WGS) entry which is preliminary data.</text>
</comment>
<feature type="binding site" description="axial binding residue" evidence="13">
    <location>
        <position position="475"/>
    </location>
    <ligand>
        <name>heme</name>
        <dbReference type="ChEBI" id="CHEBI:30413"/>
    </ligand>
    <ligandPart>
        <name>Fe</name>
        <dbReference type="ChEBI" id="CHEBI:18248"/>
    </ligandPart>
</feature>
<comment type="subcellular location">
    <subcellularLocation>
        <location evidence="2">Membrane</location>
    </subcellularLocation>
</comment>
<dbReference type="OrthoDB" id="2904871at2759"/>
<dbReference type="PANTHER" id="PTHR24305:SF166">
    <property type="entry name" value="CYTOCHROME P450 12A4, MITOCHONDRIAL-RELATED"/>
    <property type="match status" value="1"/>
</dbReference>